<dbReference type="SUPFAM" id="SSF50182">
    <property type="entry name" value="Sm-like ribonucleoproteins"/>
    <property type="match status" value="1"/>
</dbReference>
<keyword evidence="3" id="KW-1003">Cell membrane</keyword>
<feature type="transmembrane region" description="Helical" evidence="7">
    <location>
        <begin position="24"/>
        <end position="45"/>
    </location>
</feature>
<comment type="caution">
    <text evidence="7">Lacks conserved residue(s) required for the propagation of feature annotation.</text>
</comment>
<gene>
    <name evidence="12" type="primary">mscS</name>
    <name evidence="12" type="ORF">R4P48_10340</name>
</gene>
<evidence type="ECO:0000256" key="4">
    <source>
        <dbReference type="ARBA" id="ARBA00022692"/>
    </source>
</evidence>
<evidence type="ECO:0000259" key="10">
    <source>
        <dbReference type="Pfam" id="PF21082"/>
    </source>
</evidence>
<evidence type="ECO:0000256" key="6">
    <source>
        <dbReference type="ARBA" id="ARBA00023136"/>
    </source>
</evidence>
<dbReference type="InterPro" id="IPR049142">
    <property type="entry name" value="MS_channel_1st"/>
</dbReference>
<evidence type="ECO:0000256" key="8">
    <source>
        <dbReference type="SAM" id="MobiDB-lite"/>
    </source>
</evidence>
<dbReference type="SUPFAM" id="SSF82689">
    <property type="entry name" value="Mechanosensitive channel protein MscS (YggB), C-terminal domain"/>
    <property type="match status" value="1"/>
</dbReference>
<comment type="subunit">
    <text evidence="7">Homoheptamer.</text>
</comment>
<dbReference type="PROSITE" id="PS01246">
    <property type="entry name" value="UPF0003"/>
    <property type="match status" value="1"/>
</dbReference>
<dbReference type="Gene3D" id="1.10.287.1260">
    <property type="match status" value="1"/>
</dbReference>
<dbReference type="Gene3D" id="2.30.30.60">
    <property type="match status" value="1"/>
</dbReference>
<name>A0ABU4E3G0_9ENTR</name>
<dbReference type="InterPro" id="IPR045275">
    <property type="entry name" value="MscS_archaea/bacteria_type"/>
</dbReference>
<dbReference type="RefSeq" id="WP_317678167.1">
    <property type="nucleotide sequence ID" value="NZ_JAWLOF010000006.1"/>
</dbReference>
<dbReference type="SUPFAM" id="SSF82861">
    <property type="entry name" value="Mechanosensitive channel protein MscS (YggB), transmembrane region"/>
    <property type="match status" value="1"/>
</dbReference>
<dbReference type="InterPro" id="IPR006685">
    <property type="entry name" value="MscS_channel_2nd"/>
</dbReference>
<dbReference type="PANTHER" id="PTHR30221">
    <property type="entry name" value="SMALL-CONDUCTANCE MECHANOSENSITIVE CHANNEL"/>
    <property type="match status" value="1"/>
</dbReference>
<dbReference type="Pfam" id="PF21088">
    <property type="entry name" value="MS_channel_1st"/>
    <property type="match status" value="1"/>
</dbReference>
<keyword evidence="5 7" id="KW-1133">Transmembrane helix</keyword>
<dbReference type="Gene3D" id="3.30.70.100">
    <property type="match status" value="1"/>
</dbReference>
<keyword evidence="13" id="KW-1185">Reference proteome</keyword>
<keyword evidence="7" id="KW-0813">Transport</keyword>
<sequence length="322" mass="34739">MEDLNVVDSINGAGDWLVTNQALLLSYLVNIVAAIAIIIVGMIVARAISNTVNKLMLARHIDATVADFLSALVRYGIIAFTLIAALGRVGVQTASVIAVLGAAGLAVGLALQGSLSNLAAGVLLVTFRPFRAGEYVDLGGIAGTVQHVQIFSTTLITADGKYVVVPNGKIIAGNIINFSRQPVRRNELVIGVSYDADIDRVREILTDIVMSDERILPDRERTVRMNELGASSINFVVRAWSKSSDLQDVYWDILERAKKALDAEGISIPYPQMDVNVKQLAQPKQEQVRAAEKPQPKQPSIITETTAQDIKPTSLDKPTDAQ</sequence>
<feature type="region of interest" description="Disordered" evidence="8">
    <location>
        <begin position="281"/>
        <end position="322"/>
    </location>
</feature>
<feature type="compositionally biased region" description="Basic and acidic residues" evidence="8">
    <location>
        <begin position="286"/>
        <end position="295"/>
    </location>
</feature>
<protein>
    <recommendedName>
        <fullName evidence="7">Small-conductance mechanosensitive channel</fullName>
    </recommendedName>
</protein>
<comment type="function">
    <text evidence="7">Mechanosensitive channel that participates in the regulation of osmotic pressure changes within the cell, opening in response to stretch forces in the membrane lipid bilayer, without the need for other proteins. Contributes to normal resistance to hypoosmotic shock. Forms an ion channel of 1.0 nanosiemens conductance with a slight preference for anions.</text>
</comment>
<evidence type="ECO:0000259" key="11">
    <source>
        <dbReference type="Pfam" id="PF21088"/>
    </source>
</evidence>
<feature type="transmembrane region" description="Helical" evidence="7">
    <location>
        <begin position="93"/>
        <end position="111"/>
    </location>
</feature>
<dbReference type="InterPro" id="IPR006686">
    <property type="entry name" value="MscS_channel_CS"/>
</dbReference>
<dbReference type="EMBL" id="JAWLOF010000006">
    <property type="protein sequence ID" value="MDV7023072.1"/>
    <property type="molecule type" value="Genomic_DNA"/>
</dbReference>
<keyword evidence="6 7" id="KW-0472">Membrane</keyword>
<dbReference type="InterPro" id="IPR011014">
    <property type="entry name" value="MscS_channel_TM-2"/>
</dbReference>
<feature type="domain" description="Mechanosensitive ion channel MscS" evidence="9">
    <location>
        <begin position="114"/>
        <end position="180"/>
    </location>
</feature>
<dbReference type="InterPro" id="IPR049278">
    <property type="entry name" value="MS_channel_C"/>
</dbReference>
<comment type="subcellular location">
    <subcellularLocation>
        <location evidence="7">Cell inner membrane</location>
        <topology evidence="7">Multi-pass membrane protein</topology>
    </subcellularLocation>
    <subcellularLocation>
        <location evidence="1">Cell membrane</location>
        <topology evidence="1">Multi-pass membrane protein</topology>
    </subcellularLocation>
</comment>
<keyword evidence="7" id="KW-0407">Ion channel</keyword>
<dbReference type="Pfam" id="PF00924">
    <property type="entry name" value="MS_channel_2nd"/>
    <property type="match status" value="1"/>
</dbReference>
<dbReference type="InterPro" id="IPR008910">
    <property type="entry name" value="MSC_TM_helix"/>
</dbReference>
<dbReference type="InterPro" id="IPR023408">
    <property type="entry name" value="MscS_beta-dom_sf"/>
</dbReference>
<evidence type="ECO:0000313" key="13">
    <source>
        <dbReference type="Proteomes" id="UP001187066"/>
    </source>
</evidence>
<accession>A0ABU4E3G0</accession>
<keyword evidence="7" id="KW-0406">Ion transport</keyword>
<dbReference type="Proteomes" id="UP001187066">
    <property type="component" value="Unassembled WGS sequence"/>
</dbReference>
<evidence type="ECO:0000256" key="1">
    <source>
        <dbReference type="ARBA" id="ARBA00004651"/>
    </source>
</evidence>
<organism evidence="12 13">
    <name type="scientific">Atlantibacter subterraneus</name>
    <dbReference type="NCBI Taxonomy" id="255519"/>
    <lineage>
        <taxon>Bacteria</taxon>
        <taxon>Pseudomonadati</taxon>
        <taxon>Pseudomonadota</taxon>
        <taxon>Gammaproteobacteria</taxon>
        <taxon>Enterobacterales</taxon>
        <taxon>Enterobacteriaceae</taxon>
        <taxon>Atlantibacter</taxon>
    </lineage>
</organism>
<proteinExistence type="inferred from homology"/>
<dbReference type="InterPro" id="IPR011066">
    <property type="entry name" value="MscS_channel_C_sf"/>
</dbReference>
<evidence type="ECO:0000256" key="5">
    <source>
        <dbReference type="ARBA" id="ARBA00022989"/>
    </source>
</evidence>
<feature type="compositionally biased region" description="Polar residues" evidence="8">
    <location>
        <begin position="298"/>
        <end position="308"/>
    </location>
</feature>
<reference evidence="12 13" key="1">
    <citation type="submission" date="2023-10" db="EMBL/GenBank/DDBJ databases">
        <authorList>
            <person name="Dale J."/>
        </authorList>
    </citation>
    <scope>NUCLEOTIDE SEQUENCE [LARGE SCALE GENOMIC DNA]</scope>
    <source>
        <strain evidence="12 13">2023EL-00970</strain>
    </source>
</reference>
<dbReference type="Pfam" id="PF05552">
    <property type="entry name" value="MS_channel_1st_1"/>
    <property type="match status" value="1"/>
</dbReference>
<dbReference type="PANTHER" id="PTHR30221:SF1">
    <property type="entry name" value="SMALL-CONDUCTANCE MECHANOSENSITIVE CHANNEL"/>
    <property type="match status" value="1"/>
</dbReference>
<keyword evidence="4 7" id="KW-0812">Transmembrane</keyword>
<keyword evidence="7" id="KW-0997">Cell inner membrane</keyword>
<feature type="transmembrane region" description="Helical" evidence="7">
    <location>
        <begin position="65"/>
        <end position="87"/>
    </location>
</feature>
<dbReference type="InterPro" id="IPR010920">
    <property type="entry name" value="LSM_dom_sf"/>
</dbReference>
<comment type="similarity">
    <text evidence="2 7">Belongs to the MscS (TC 1.A.23) family.</text>
</comment>
<evidence type="ECO:0000256" key="2">
    <source>
        <dbReference type="ARBA" id="ARBA00008017"/>
    </source>
</evidence>
<dbReference type="Pfam" id="PF21082">
    <property type="entry name" value="MS_channel_3rd"/>
    <property type="match status" value="1"/>
</dbReference>
<feature type="domain" description="Mechanosensitive ion channel transmembrane helices 2/3" evidence="11">
    <location>
        <begin position="72"/>
        <end position="112"/>
    </location>
</feature>
<evidence type="ECO:0000256" key="3">
    <source>
        <dbReference type="ARBA" id="ARBA00022475"/>
    </source>
</evidence>
<evidence type="ECO:0000313" key="12">
    <source>
        <dbReference type="EMBL" id="MDV7023072.1"/>
    </source>
</evidence>
<feature type="domain" description="Mechanosensitive ion channel MscS C-terminal" evidence="10">
    <location>
        <begin position="187"/>
        <end position="268"/>
    </location>
</feature>
<comment type="caution">
    <text evidence="12">The sequence shown here is derived from an EMBL/GenBank/DDBJ whole genome shotgun (WGS) entry which is preliminary data.</text>
</comment>
<evidence type="ECO:0000256" key="7">
    <source>
        <dbReference type="RuleBase" id="RU369025"/>
    </source>
</evidence>
<dbReference type="NCBIfam" id="NF007662">
    <property type="entry name" value="PRK10334.1"/>
    <property type="match status" value="1"/>
</dbReference>
<evidence type="ECO:0000259" key="9">
    <source>
        <dbReference type="Pfam" id="PF00924"/>
    </source>
</evidence>